<dbReference type="GO" id="GO:0051537">
    <property type="term" value="F:2 iron, 2 sulfur cluster binding"/>
    <property type="evidence" value="ECO:0007669"/>
    <property type="project" value="UniProtKB-KW"/>
</dbReference>
<evidence type="ECO:0000256" key="4">
    <source>
        <dbReference type="ARBA" id="ARBA00023002"/>
    </source>
</evidence>
<evidence type="ECO:0000256" key="2">
    <source>
        <dbReference type="ARBA" id="ARBA00022714"/>
    </source>
</evidence>
<dbReference type="InterPro" id="IPR036922">
    <property type="entry name" value="Rieske_2Fe-2S_sf"/>
</dbReference>
<dbReference type="SUPFAM" id="SSF50022">
    <property type="entry name" value="ISP domain"/>
    <property type="match status" value="1"/>
</dbReference>
<evidence type="ECO:0000259" key="7">
    <source>
        <dbReference type="PROSITE" id="PS51296"/>
    </source>
</evidence>
<evidence type="ECO:0000313" key="9">
    <source>
        <dbReference type="Proteomes" id="UP000481327"/>
    </source>
</evidence>
<evidence type="ECO:0000256" key="6">
    <source>
        <dbReference type="ARBA" id="ARBA00023014"/>
    </source>
</evidence>
<evidence type="ECO:0000313" key="8">
    <source>
        <dbReference type="EMBL" id="MQT18068.1"/>
    </source>
</evidence>
<proteinExistence type="predicted"/>
<dbReference type="GO" id="GO:0005506">
    <property type="term" value="F:iron ion binding"/>
    <property type="evidence" value="ECO:0007669"/>
    <property type="project" value="InterPro"/>
</dbReference>
<dbReference type="Pfam" id="PF00355">
    <property type="entry name" value="Rieske"/>
    <property type="match status" value="1"/>
</dbReference>
<accession>A0A7C9KZI9</accession>
<comment type="caution">
    <text evidence="8">The sequence shown here is derived from an EMBL/GenBank/DDBJ whole genome shotgun (WGS) entry which is preliminary data.</text>
</comment>
<dbReference type="InterPro" id="IPR001663">
    <property type="entry name" value="Rng_hydr_dOase-A"/>
</dbReference>
<keyword evidence="3" id="KW-0479">Metal-binding</keyword>
<dbReference type="Gene3D" id="3.90.380.10">
    <property type="entry name" value="Naphthalene 1,2-dioxygenase Alpha Subunit, Chain A, domain 1"/>
    <property type="match status" value="2"/>
</dbReference>
<keyword evidence="2" id="KW-0001">2Fe-2S</keyword>
<evidence type="ECO:0000256" key="1">
    <source>
        <dbReference type="ARBA" id="ARBA00001962"/>
    </source>
</evidence>
<dbReference type="GO" id="GO:0016491">
    <property type="term" value="F:oxidoreductase activity"/>
    <property type="evidence" value="ECO:0007669"/>
    <property type="project" value="UniProtKB-KW"/>
</dbReference>
<gene>
    <name evidence="8" type="ORF">F3168_12455</name>
</gene>
<feature type="domain" description="Rieske" evidence="7">
    <location>
        <begin position="59"/>
        <end position="168"/>
    </location>
</feature>
<dbReference type="Proteomes" id="UP000481327">
    <property type="component" value="Unassembled WGS sequence"/>
</dbReference>
<dbReference type="PROSITE" id="PS51296">
    <property type="entry name" value="RIESKE"/>
    <property type="match status" value="1"/>
</dbReference>
<keyword evidence="6" id="KW-0411">Iron-sulfur</keyword>
<protein>
    <submittedName>
        <fullName evidence="8">Rieske 2Fe-2S domain-containing protein</fullName>
    </submittedName>
</protein>
<comment type="cofactor">
    <cofactor evidence="1">
        <name>Fe cation</name>
        <dbReference type="ChEBI" id="CHEBI:24875"/>
    </cofactor>
</comment>
<dbReference type="RefSeq" id="WP_152578518.1">
    <property type="nucleotide sequence ID" value="NZ_JAATJI010000001.1"/>
</dbReference>
<dbReference type="EMBL" id="WIOL01000004">
    <property type="protein sequence ID" value="MQT18068.1"/>
    <property type="molecule type" value="Genomic_DNA"/>
</dbReference>
<sequence length="385" mass="41277">MDIHVPFRQPTPGQRALAQAIPAAAQRPAPALTSTIAASAYTCPDRFARERDRLFHAMPVVLGPSALLPGPNTSVPHDGFGIPLLLARDGKGVARVFMNVCRHRGTRLVEGCALAHGPVLVCPYHAWSYGLDGRLKGLPRPETFPGLDKGAHGLVELPSVEAGGLIWAGLDRGRSYDFGLAQGPLADDFDALDFAGQHLYARASHDVAANWKLIVDAFSESYHVVRLHAATIAPYFQDGVTAGDLIGPHSRSLVARLTALDGDIDIGSMAELRRTMTFAYTLAPATIIVASPDYINIMTLMPRAVNRTIVDDFMLIPAPPATPKAEAHWAKSWKLLDQGVFAGEDFRAATLGQQGLESGAVDHVLLGGLEQGVKRFHDTVDALIA</sequence>
<keyword evidence="5" id="KW-0408">Iron</keyword>
<evidence type="ECO:0000256" key="3">
    <source>
        <dbReference type="ARBA" id="ARBA00022723"/>
    </source>
</evidence>
<dbReference type="PRINTS" id="PR00090">
    <property type="entry name" value="RNGDIOXGNASE"/>
</dbReference>
<dbReference type="Pfam" id="PF00848">
    <property type="entry name" value="Ring_hydroxyl_A"/>
    <property type="match status" value="1"/>
</dbReference>
<dbReference type="CDD" id="cd03469">
    <property type="entry name" value="Rieske_RO_Alpha_N"/>
    <property type="match status" value="1"/>
</dbReference>
<dbReference type="PANTHER" id="PTHR43756">
    <property type="entry name" value="CHOLINE MONOOXYGENASE, CHLOROPLASTIC"/>
    <property type="match status" value="1"/>
</dbReference>
<reference evidence="8 9" key="1">
    <citation type="submission" date="2019-09" db="EMBL/GenBank/DDBJ databases">
        <title>Polymorphobacter sp. isolated from a lake in China.</title>
        <authorList>
            <person name="Liu Z."/>
        </authorList>
    </citation>
    <scope>NUCLEOTIDE SEQUENCE [LARGE SCALE GENOMIC DNA]</scope>
    <source>
        <strain evidence="8 9">D40P</strain>
    </source>
</reference>
<dbReference type="InterPro" id="IPR017941">
    <property type="entry name" value="Rieske_2Fe-2S"/>
</dbReference>
<dbReference type="OrthoDB" id="7458380at2"/>
<dbReference type="InterPro" id="IPR015879">
    <property type="entry name" value="Ring_hydroxy_dOase_asu_C_dom"/>
</dbReference>
<keyword evidence="9" id="KW-1185">Reference proteome</keyword>
<keyword evidence="4" id="KW-0560">Oxidoreductase</keyword>
<name>A0A7C9KZI9_9SPHN</name>
<dbReference type="AlphaFoldDB" id="A0A7C9KZI9"/>
<dbReference type="PANTHER" id="PTHR43756:SF5">
    <property type="entry name" value="CHOLINE MONOOXYGENASE, CHLOROPLASTIC"/>
    <property type="match status" value="1"/>
</dbReference>
<dbReference type="Gene3D" id="2.102.10.10">
    <property type="entry name" value="Rieske [2Fe-2S] iron-sulphur domain"/>
    <property type="match status" value="1"/>
</dbReference>
<evidence type="ECO:0000256" key="5">
    <source>
        <dbReference type="ARBA" id="ARBA00023004"/>
    </source>
</evidence>
<dbReference type="SUPFAM" id="SSF55961">
    <property type="entry name" value="Bet v1-like"/>
    <property type="match status" value="1"/>
</dbReference>
<organism evidence="8 9">
    <name type="scientific">Sandarakinorhabdus fusca</name>
    <dbReference type="NCBI Taxonomy" id="1439888"/>
    <lineage>
        <taxon>Bacteria</taxon>
        <taxon>Pseudomonadati</taxon>
        <taxon>Pseudomonadota</taxon>
        <taxon>Alphaproteobacteria</taxon>
        <taxon>Sphingomonadales</taxon>
        <taxon>Sphingosinicellaceae</taxon>
        <taxon>Sandarakinorhabdus</taxon>
    </lineage>
</organism>